<name>A0AAV4CTD3_9GAST</name>
<protein>
    <submittedName>
        <fullName evidence="1">Uncharacterized protein</fullName>
    </submittedName>
</protein>
<proteinExistence type="predicted"/>
<comment type="caution">
    <text evidence="1">The sequence shown here is derived from an EMBL/GenBank/DDBJ whole genome shotgun (WGS) entry which is preliminary data.</text>
</comment>
<sequence length="217" mass="25158">IDEKVESRWKSYLEDENKDEERQSWETSGNVSLLGHKETTLNGHVTTDWREFNKRKRKIQSEYPKQKYFKRYHQRNTADFEINSDVSVTEDSVLQTRTEPIQQASLLMHNAKTFPDVRKVVHVDQTSCNNVQKATANKCVKKSWSPLMPKSQDNISRFGSQITTDASSPVVGLNSGVNQSKKILPQTKSVVPSRWTIFVSNDESEEDEEFHLYENQF</sequence>
<keyword evidence="2" id="KW-1185">Reference proteome</keyword>
<feature type="non-terminal residue" evidence="1">
    <location>
        <position position="1"/>
    </location>
</feature>
<dbReference type="Proteomes" id="UP000735302">
    <property type="component" value="Unassembled WGS sequence"/>
</dbReference>
<organism evidence="1 2">
    <name type="scientific">Plakobranchus ocellatus</name>
    <dbReference type="NCBI Taxonomy" id="259542"/>
    <lineage>
        <taxon>Eukaryota</taxon>
        <taxon>Metazoa</taxon>
        <taxon>Spiralia</taxon>
        <taxon>Lophotrochozoa</taxon>
        <taxon>Mollusca</taxon>
        <taxon>Gastropoda</taxon>
        <taxon>Heterobranchia</taxon>
        <taxon>Euthyneura</taxon>
        <taxon>Panpulmonata</taxon>
        <taxon>Sacoglossa</taxon>
        <taxon>Placobranchoidea</taxon>
        <taxon>Plakobranchidae</taxon>
        <taxon>Plakobranchus</taxon>
    </lineage>
</organism>
<reference evidence="1 2" key="1">
    <citation type="journal article" date="2021" name="Elife">
        <title>Chloroplast acquisition without the gene transfer in kleptoplastic sea slugs, Plakobranchus ocellatus.</title>
        <authorList>
            <person name="Maeda T."/>
            <person name="Takahashi S."/>
            <person name="Yoshida T."/>
            <person name="Shimamura S."/>
            <person name="Takaki Y."/>
            <person name="Nagai Y."/>
            <person name="Toyoda A."/>
            <person name="Suzuki Y."/>
            <person name="Arimoto A."/>
            <person name="Ishii H."/>
            <person name="Satoh N."/>
            <person name="Nishiyama T."/>
            <person name="Hasebe M."/>
            <person name="Maruyama T."/>
            <person name="Minagawa J."/>
            <person name="Obokata J."/>
            <person name="Shigenobu S."/>
        </authorList>
    </citation>
    <scope>NUCLEOTIDE SEQUENCE [LARGE SCALE GENOMIC DNA]</scope>
</reference>
<dbReference type="AlphaFoldDB" id="A0AAV4CTD3"/>
<dbReference type="EMBL" id="BLXT01006967">
    <property type="protein sequence ID" value="GFO35152.1"/>
    <property type="molecule type" value="Genomic_DNA"/>
</dbReference>
<evidence type="ECO:0000313" key="2">
    <source>
        <dbReference type="Proteomes" id="UP000735302"/>
    </source>
</evidence>
<evidence type="ECO:0000313" key="1">
    <source>
        <dbReference type="EMBL" id="GFO35152.1"/>
    </source>
</evidence>
<gene>
    <name evidence="1" type="ORF">PoB_006165700</name>
</gene>
<accession>A0AAV4CTD3</accession>